<dbReference type="RefSeq" id="WP_089372575.1">
    <property type="nucleotide sequence ID" value="NZ_BMEP01000006.1"/>
</dbReference>
<evidence type="ECO:0000256" key="1">
    <source>
        <dbReference type="SAM" id="Phobius"/>
    </source>
</evidence>
<gene>
    <name evidence="2" type="ORF">SAMN06265376_105332</name>
</gene>
<keyword evidence="1" id="KW-0812">Transmembrane</keyword>
<feature type="transmembrane region" description="Helical" evidence="1">
    <location>
        <begin position="169"/>
        <end position="192"/>
    </location>
</feature>
<evidence type="ECO:0000313" key="2">
    <source>
        <dbReference type="EMBL" id="SNS02674.1"/>
    </source>
</evidence>
<evidence type="ECO:0000313" key="3">
    <source>
        <dbReference type="Proteomes" id="UP000198379"/>
    </source>
</evidence>
<dbReference type="OrthoDB" id="7068197at2"/>
<name>A0A239B632_9FLAO</name>
<evidence type="ECO:0008006" key="4">
    <source>
        <dbReference type="Google" id="ProtNLM"/>
    </source>
</evidence>
<keyword evidence="1" id="KW-1133">Transmembrane helix</keyword>
<keyword evidence="3" id="KW-1185">Reference proteome</keyword>
<reference evidence="2 3" key="1">
    <citation type="submission" date="2017-06" db="EMBL/GenBank/DDBJ databases">
        <authorList>
            <person name="Kim H.J."/>
            <person name="Triplett B.A."/>
        </authorList>
    </citation>
    <scope>NUCLEOTIDE SEQUENCE [LARGE SCALE GENOMIC DNA]</scope>
    <source>
        <strain evidence="2 3">DSM 25597</strain>
    </source>
</reference>
<protein>
    <recommendedName>
        <fullName evidence="4">Four helix bundle sensory module for signal transduction</fullName>
    </recommendedName>
</protein>
<feature type="transmembrane region" description="Helical" evidence="1">
    <location>
        <begin position="17"/>
        <end position="38"/>
    </location>
</feature>
<proteinExistence type="predicted"/>
<organism evidence="2 3">
    <name type="scientific">Dokdonia pacifica</name>
    <dbReference type="NCBI Taxonomy" id="1627892"/>
    <lineage>
        <taxon>Bacteria</taxon>
        <taxon>Pseudomonadati</taxon>
        <taxon>Bacteroidota</taxon>
        <taxon>Flavobacteriia</taxon>
        <taxon>Flavobacteriales</taxon>
        <taxon>Flavobacteriaceae</taxon>
        <taxon>Dokdonia</taxon>
    </lineage>
</organism>
<keyword evidence="1" id="KW-0472">Membrane</keyword>
<dbReference type="Proteomes" id="UP000198379">
    <property type="component" value="Unassembled WGS sequence"/>
</dbReference>
<dbReference type="AlphaFoldDB" id="A0A239B632"/>
<sequence>MTPFSVPNLPTDNLYKFYALSGIFIAIFSMSIILLTSFELEREIRNMELTEQKLKVDSIYFKGYRLELESKYKTINNVLRSFPEKDYTENSRKEYQQNLANIQADPKWREYLAFIFKYEDQIIPGQSELKEIDKILKEMEIASKGLELKKVELESIKRGIKYEKNKLKFIYLFGSLFFLIGSMLSFFGFRLWKNRIQKIIDKKNKIELRILKRELKNKK</sequence>
<dbReference type="EMBL" id="FZNY01000005">
    <property type="protein sequence ID" value="SNS02674.1"/>
    <property type="molecule type" value="Genomic_DNA"/>
</dbReference>
<accession>A0A239B632</accession>